<dbReference type="Gene3D" id="2.60.120.10">
    <property type="entry name" value="Jelly Rolls"/>
    <property type="match status" value="1"/>
</dbReference>
<keyword evidence="2" id="KW-0560">Oxidoreductase</keyword>
<dbReference type="AlphaFoldDB" id="A0A8B6G2R6"/>
<evidence type="ECO:0000313" key="3">
    <source>
        <dbReference type="Proteomes" id="UP000596742"/>
    </source>
</evidence>
<feature type="domain" description="JmjC" evidence="1">
    <location>
        <begin position="1"/>
        <end position="113"/>
    </location>
</feature>
<dbReference type="Proteomes" id="UP000596742">
    <property type="component" value="Unassembled WGS sequence"/>
</dbReference>
<dbReference type="PANTHER" id="PTHR12461">
    <property type="entry name" value="HYPOXIA-INDUCIBLE FACTOR 1 ALPHA INHIBITOR-RELATED"/>
    <property type="match status" value="1"/>
</dbReference>
<dbReference type="Gene3D" id="1.10.287.1010">
    <property type="entry name" value="Clavaminate synthase-like"/>
    <property type="match status" value="1"/>
</dbReference>
<dbReference type="GO" id="GO:0036139">
    <property type="term" value="F:peptidyl-histidine dioxygenase activity"/>
    <property type="evidence" value="ECO:0007669"/>
    <property type="project" value="TreeGrafter"/>
</dbReference>
<evidence type="ECO:0000259" key="1">
    <source>
        <dbReference type="PROSITE" id="PS51184"/>
    </source>
</evidence>
<dbReference type="GO" id="GO:0036140">
    <property type="term" value="F:[protein]-asparagine 3-dioxygenase activity"/>
    <property type="evidence" value="ECO:0007669"/>
    <property type="project" value="UniProtKB-EC"/>
</dbReference>
<feature type="non-terminal residue" evidence="2">
    <location>
        <position position="1"/>
    </location>
</feature>
<keyword evidence="3" id="KW-1185">Reference proteome</keyword>
<dbReference type="SUPFAM" id="SSF51197">
    <property type="entry name" value="Clavaminate synthase-like"/>
    <property type="match status" value="1"/>
</dbReference>
<dbReference type="GO" id="GO:0071532">
    <property type="term" value="F:ankyrin repeat binding"/>
    <property type="evidence" value="ECO:0007669"/>
    <property type="project" value="TreeGrafter"/>
</dbReference>
<dbReference type="EMBL" id="UYJE01007774">
    <property type="protein sequence ID" value="VDI57843.1"/>
    <property type="molecule type" value="Genomic_DNA"/>
</dbReference>
<organism evidence="2 3">
    <name type="scientific">Mytilus galloprovincialis</name>
    <name type="common">Mediterranean mussel</name>
    <dbReference type="NCBI Taxonomy" id="29158"/>
    <lineage>
        <taxon>Eukaryota</taxon>
        <taxon>Metazoa</taxon>
        <taxon>Spiralia</taxon>
        <taxon>Lophotrochozoa</taxon>
        <taxon>Mollusca</taxon>
        <taxon>Bivalvia</taxon>
        <taxon>Autobranchia</taxon>
        <taxon>Pteriomorphia</taxon>
        <taxon>Mytilida</taxon>
        <taxon>Mytiloidea</taxon>
        <taxon>Mytilidae</taxon>
        <taxon>Mytilinae</taxon>
        <taxon>Mytilus</taxon>
    </lineage>
</organism>
<comment type="caution">
    <text evidence="2">The sequence shown here is derived from an EMBL/GenBank/DDBJ whole genome shotgun (WGS) entry which is preliminary data.</text>
</comment>
<dbReference type="PANTHER" id="PTHR12461:SF105">
    <property type="entry name" value="HYPOXIA-INDUCIBLE FACTOR 1-ALPHA INHIBITOR"/>
    <property type="match status" value="1"/>
</dbReference>
<evidence type="ECO:0000313" key="2">
    <source>
        <dbReference type="EMBL" id="VDI57843.1"/>
    </source>
</evidence>
<dbReference type="InterPro" id="IPR027452">
    <property type="entry name" value="FIH-1_dom_II"/>
</dbReference>
<reference evidence="2" key="1">
    <citation type="submission" date="2018-11" db="EMBL/GenBank/DDBJ databases">
        <authorList>
            <person name="Alioto T."/>
            <person name="Alioto T."/>
        </authorList>
    </citation>
    <scope>NUCLEOTIDE SEQUENCE</scope>
</reference>
<protein>
    <submittedName>
        <fullName evidence="2">Hypoxia-inducible factor 1-alpha inhibitor (HIF hydroxylase)</fullName>
        <ecNumber evidence="2">1.14.11.30</ecNumber>
    </submittedName>
</protein>
<dbReference type="GO" id="GO:0005634">
    <property type="term" value="C:nucleus"/>
    <property type="evidence" value="ECO:0007669"/>
    <property type="project" value="TreeGrafter"/>
</dbReference>
<dbReference type="OrthoDB" id="47172at2759"/>
<gene>
    <name evidence="2" type="ORF">MGAL_10B072463</name>
</gene>
<proteinExistence type="predicted"/>
<dbReference type="InterPro" id="IPR041667">
    <property type="entry name" value="Cupin_8"/>
</dbReference>
<dbReference type="PROSITE" id="PS51184">
    <property type="entry name" value="JMJC"/>
    <property type="match status" value="1"/>
</dbReference>
<sequence length="134" mass="15859">MQMNFFAQVYGYKRFILFPPEEFPNLYPHPTYHPCDRQSQVDFDNPDFEKFPKFRNATGFETIVGPGDVLYIPIYWWHQVESIPNEGHTISVTFWYKGRPTPEKVTYPLNAHQKVAMMRNIEKMIAQALNNPDE</sequence>
<dbReference type="GO" id="GO:0005737">
    <property type="term" value="C:cytoplasm"/>
    <property type="evidence" value="ECO:0007669"/>
    <property type="project" value="TreeGrafter"/>
</dbReference>
<dbReference type="GO" id="GO:0045746">
    <property type="term" value="P:negative regulation of Notch signaling pathway"/>
    <property type="evidence" value="ECO:0007669"/>
    <property type="project" value="TreeGrafter"/>
</dbReference>
<dbReference type="Pfam" id="PF13621">
    <property type="entry name" value="Cupin_8"/>
    <property type="match status" value="1"/>
</dbReference>
<dbReference type="EC" id="1.14.11.30" evidence="2"/>
<dbReference type="InterPro" id="IPR003347">
    <property type="entry name" value="JmjC_dom"/>
</dbReference>
<accession>A0A8B6G2R6</accession>
<name>A0A8B6G2R6_MYTGA</name>
<dbReference type="InterPro" id="IPR014710">
    <property type="entry name" value="RmlC-like_jellyroll"/>
</dbReference>